<keyword evidence="8" id="KW-0812">Transmembrane</keyword>
<dbReference type="GO" id="GO:0003677">
    <property type="term" value="F:DNA binding"/>
    <property type="evidence" value="ECO:0007669"/>
    <property type="project" value="UniProtKB-KW"/>
</dbReference>
<evidence type="ECO:0000256" key="1">
    <source>
        <dbReference type="ARBA" id="ARBA00004123"/>
    </source>
</evidence>
<evidence type="ECO:0000259" key="9">
    <source>
        <dbReference type="PROSITE" id="PS50090"/>
    </source>
</evidence>
<dbReference type="EMBL" id="JABWDY010025435">
    <property type="protein sequence ID" value="KAF5189475.1"/>
    <property type="molecule type" value="Genomic_DNA"/>
</dbReference>
<evidence type="ECO:0000313" key="11">
    <source>
        <dbReference type="EMBL" id="KAF5189475.1"/>
    </source>
</evidence>
<feature type="domain" description="HTH myb-type" evidence="10">
    <location>
        <begin position="26"/>
        <end position="54"/>
    </location>
</feature>
<keyword evidence="3" id="KW-0805">Transcription regulation</keyword>
<dbReference type="OrthoDB" id="2143914at2759"/>
<dbReference type="CDD" id="cd00167">
    <property type="entry name" value="SANT"/>
    <property type="match status" value="1"/>
</dbReference>
<keyword evidence="8" id="KW-0472">Membrane</keyword>
<dbReference type="SUPFAM" id="SSF46689">
    <property type="entry name" value="Homeodomain-like"/>
    <property type="match status" value="1"/>
</dbReference>
<dbReference type="InterPro" id="IPR009057">
    <property type="entry name" value="Homeodomain-like_sf"/>
</dbReference>
<evidence type="ECO:0000256" key="8">
    <source>
        <dbReference type="SAM" id="Phobius"/>
    </source>
</evidence>
<keyword evidence="6" id="KW-0539">Nucleus</keyword>
<keyword evidence="4" id="KW-0238">DNA-binding</keyword>
<evidence type="ECO:0000256" key="6">
    <source>
        <dbReference type="ARBA" id="ARBA00023242"/>
    </source>
</evidence>
<evidence type="ECO:0000256" key="4">
    <source>
        <dbReference type="ARBA" id="ARBA00023125"/>
    </source>
</evidence>
<protein>
    <submittedName>
        <fullName evidence="11">Transcription factor myb15</fullName>
    </submittedName>
</protein>
<gene>
    <name evidence="11" type="ORF">FRX31_020940</name>
</gene>
<dbReference type="InterPro" id="IPR051953">
    <property type="entry name" value="Plant_SW-associated_TFs"/>
</dbReference>
<feature type="domain" description="Myb-like" evidence="9">
    <location>
        <begin position="26"/>
        <end position="50"/>
    </location>
</feature>
<keyword evidence="5" id="KW-0804">Transcription</keyword>
<keyword evidence="2" id="KW-0677">Repeat</keyword>
<dbReference type="PROSITE" id="PS50090">
    <property type="entry name" value="MYB_LIKE"/>
    <property type="match status" value="1"/>
</dbReference>
<reference evidence="11 12" key="1">
    <citation type="submission" date="2020-06" db="EMBL/GenBank/DDBJ databases">
        <title>Transcriptomic and genomic resources for Thalictrum thalictroides and T. hernandezii: Facilitating candidate gene discovery in an emerging model plant lineage.</title>
        <authorList>
            <person name="Arias T."/>
            <person name="Riano-Pachon D.M."/>
            <person name="Di Stilio V.S."/>
        </authorList>
    </citation>
    <scope>NUCLEOTIDE SEQUENCE [LARGE SCALE GENOMIC DNA]</scope>
    <source>
        <strain evidence="12">cv. WT478/WT964</strain>
        <tissue evidence="11">Leaves</tissue>
    </source>
</reference>
<feature type="region of interest" description="Disordered" evidence="7">
    <location>
        <begin position="56"/>
        <end position="134"/>
    </location>
</feature>
<comment type="caution">
    <text evidence="11">The sequence shown here is derived from an EMBL/GenBank/DDBJ whole genome shotgun (WGS) entry which is preliminary data.</text>
</comment>
<keyword evidence="12" id="KW-1185">Reference proteome</keyword>
<keyword evidence="8" id="KW-1133">Transmembrane helix</keyword>
<evidence type="ECO:0000256" key="3">
    <source>
        <dbReference type="ARBA" id="ARBA00023015"/>
    </source>
</evidence>
<evidence type="ECO:0000313" key="12">
    <source>
        <dbReference type="Proteomes" id="UP000554482"/>
    </source>
</evidence>
<dbReference type="InterPro" id="IPR001005">
    <property type="entry name" value="SANT/Myb"/>
</dbReference>
<evidence type="ECO:0000256" key="5">
    <source>
        <dbReference type="ARBA" id="ARBA00023163"/>
    </source>
</evidence>
<proteinExistence type="predicted"/>
<feature type="transmembrane region" description="Helical" evidence="8">
    <location>
        <begin position="6"/>
        <end position="25"/>
    </location>
</feature>
<evidence type="ECO:0000256" key="2">
    <source>
        <dbReference type="ARBA" id="ARBA00022737"/>
    </source>
</evidence>
<organism evidence="11 12">
    <name type="scientific">Thalictrum thalictroides</name>
    <name type="common">Rue-anemone</name>
    <name type="synonym">Anemone thalictroides</name>
    <dbReference type="NCBI Taxonomy" id="46969"/>
    <lineage>
        <taxon>Eukaryota</taxon>
        <taxon>Viridiplantae</taxon>
        <taxon>Streptophyta</taxon>
        <taxon>Embryophyta</taxon>
        <taxon>Tracheophyta</taxon>
        <taxon>Spermatophyta</taxon>
        <taxon>Magnoliopsida</taxon>
        <taxon>Ranunculales</taxon>
        <taxon>Ranunculaceae</taxon>
        <taxon>Thalictroideae</taxon>
        <taxon>Thalictrum</taxon>
    </lineage>
</organism>
<comment type="subcellular location">
    <subcellularLocation>
        <location evidence="1">Nucleus</location>
    </subcellularLocation>
</comment>
<evidence type="ECO:0000256" key="7">
    <source>
        <dbReference type="SAM" id="MobiDB-lite"/>
    </source>
</evidence>
<sequence length="212" mass="23428">MNVISLAVIALELFNFLMLSFFLICRWSAIAGRLPGRTDNEIKNVWHTHLKKRLKKNQTTPEIKQNSTETSKCETSSNSSLSSEPAINSQPQSITDISSSYDSVSPQQSSSEYSSGADSSSVISSVENNDMGTKGDCNEYSDNFFDIDESFWTDALAAENINMLGDFSSSPSNETQVQSSISSFNSNNSDDGMDFWFDLFIQAGMQPVLPEF</sequence>
<dbReference type="PANTHER" id="PTHR47997">
    <property type="entry name" value="MYB DOMAIN PROTEIN 55"/>
    <property type="match status" value="1"/>
</dbReference>
<dbReference type="PANTHER" id="PTHR47997:SF34">
    <property type="entry name" value="TRANSCRIPTION FACTOR MYB86-LIKE"/>
    <property type="match status" value="1"/>
</dbReference>
<accession>A0A7J6VZE7</accession>
<feature type="compositionally biased region" description="Low complexity" evidence="7">
    <location>
        <begin position="66"/>
        <end position="125"/>
    </location>
</feature>
<dbReference type="InterPro" id="IPR017930">
    <property type="entry name" value="Myb_dom"/>
</dbReference>
<dbReference type="Proteomes" id="UP000554482">
    <property type="component" value="Unassembled WGS sequence"/>
</dbReference>
<dbReference type="Gene3D" id="1.10.10.60">
    <property type="entry name" value="Homeodomain-like"/>
    <property type="match status" value="1"/>
</dbReference>
<dbReference type="Pfam" id="PF00249">
    <property type="entry name" value="Myb_DNA-binding"/>
    <property type="match status" value="1"/>
</dbReference>
<dbReference type="GO" id="GO:0005634">
    <property type="term" value="C:nucleus"/>
    <property type="evidence" value="ECO:0007669"/>
    <property type="project" value="UniProtKB-SubCell"/>
</dbReference>
<dbReference type="AlphaFoldDB" id="A0A7J6VZE7"/>
<dbReference type="PROSITE" id="PS51294">
    <property type="entry name" value="HTH_MYB"/>
    <property type="match status" value="1"/>
</dbReference>
<evidence type="ECO:0000259" key="10">
    <source>
        <dbReference type="PROSITE" id="PS51294"/>
    </source>
</evidence>
<name>A0A7J6VZE7_THATH</name>